<organism evidence="1 2">
    <name type="scientific">Candidatus Lachnoclostridium stercoravium</name>
    <dbReference type="NCBI Taxonomy" id="2838633"/>
    <lineage>
        <taxon>Bacteria</taxon>
        <taxon>Bacillati</taxon>
        <taxon>Bacillota</taxon>
        <taxon>Clostridia</taxon>
        <taxon>Lachnospirales</taxon>
        <taxon>Lachnospiraceae</taxon>
    </lineage>
</organism>
<accession>A0A9D2HEY0</accession>
<reference evidence="1" key="2">
    <citation type="submission" date="2021-04" db="EMBL/GenBank/DDBJ databases">
        <authorList>
            <person name="Gilroy R."/>
        </authorList>
    </citation>
    <scope>NUCLEOTIDE SEQUENCE</scope>
    <source>
        <strain evidence="1">CHK178-16964</strain>
    </source>
</reference>
<reference evidence="1" key="1">
    <citation type="journal article" date="2021" name="PeerJ">
        <title>Extensive microbial diversity within the chicken gut microbiome revealed by metagenomics and culture.</title>
        <authorList>
            <person name="Gilroy R."/>
            <person name="Ravi A."/>
            <person name="Getino M."/>
            <person name="Pursley I."/>
            <person name="Horton D.L."/>
            <person name="Alikhan N.F."/>
            <person name="Baker D."/>
            <person name="Gharbi K."/>
            <person name="Hall N."/>
            <person name="Watson M."/>
            <person name="Adriaenssens E.M."/>
            <person name="Foster-Nyarko E."/>
            <person name="Jarju S."/>
            <person name="Secka A."/>
            <person name="Antonio M."/>
            <person name="Oren A."/>
            <person name="Chaudhuri R.R."/>
            <person name="La Ragione R."/>
            <person name="Hildebrand F."/>
            <person name="Pallen M.J."/>
        </authorList>
    </citation>
    <scope>NUCLEOTIDE SEQUENCE</scope>
    <source>
        <strain evidence="1">CHK178-16964</strain>
    </source>
</reference>
<gene>
    <name evidence="1" type="ORF">IAA07_01835</name>
</gene>
<sequence>MIISASRRTDIPACYSEWLFSRLKEGYVLVRNPMNPRQVSRVSLSPDLVDGIVFWTKDPIPMIKRLRELEPYTYYFQFTLTPYGRDVEPNLPPKDQVLIPAFEKLSQILGRERVVWRYDPIFFSKRYTMEYHCRAFQLMAERLSGCTEKCTVSFLDFYRKTERNMRSLKVQKETGKLQLELLERFAETAKAQGLYIDTCAETGDFSRLGIGRASCIDCERLERIGNYRLRAPKDPNQRPECGCAVSIDIGAYDTCRSGCLYCYANENSAQAEKNAGTHDPASPLLFGKIGPDDVIKDRKMEVYRDYQLSFL</sequence>
<protein>
    <submittedName>
        <fullName evidence="1">DUF1848 domain-containing protein</fullName>
    </submittedName>
</protein>
<proteinExistence type="predicted"/>
<name>A0A9D2HEY0_9FIRM</name>
<dbReference type="Pfam" id="PF08902">
    <property type="entry name" value="DUF1848"/>
    <property type="match status" value="1"/>
</dbReference>
<dbReference type="EMBL" id="DWZA01000018">
    <property type="protein sequence ID" value="HJA70305.1"/>
    <property type="molecule type" value="Genomic_DNA"/>
</dbReference>
<dbReference type="AlphaFoldDB" id="A0A9D2HEY0"/>
<dbReference type="InterPro" id="IPR014998">
    <property type="entry name" value="DUF1848"/>
</dbReference>
<evidence type="ECO:0000313" key="2">
    <source>
        <dbReference type="Proteomes" id="UP000823900"/>
    </source>
</evidence>
<dbReference type="Proteomes" id="UP000823900">
    <property type="component" value="Unassembled WGS sequence"/>
</dbReference>
<comment type="caution">
    <text evidence="1">The sequence shown here is derived from an EMBL/GenBank/DDBJ whole genome shotgun (WGS) entry which is preliminary data.</text>
</comment>
<evidence type="ECO:0000313" key="1">
    <source>
        <dbReference type="EMBL" id="HJA70305.1"/>
    </source>
</evidence>